<accession>A0AAV2RFX1</accession>
<sequence length="105" mass="12052">MFIMEKFGQHVLLIINTHCYGETKKVTEAMQEAMRNSYGMQPVEHDVLPVFQGEKVDSHNGYFNGKRVVEVPKERPAWFSRRLTQKSTISQSSDTTLTTENTNLS</sequence>
<gene>
    <name evidence="2" type="ORF">MNOR_LOCUS24744</name>
</gene>
<organism evidence="2 3">
    <name type="scientific">Meganyctiphanes norvegica</name>
    <name type="common">Northern krill</name>
    <name type="synonym">Thysanopoda norvegica</name>
    <dbReference type="NCBI Taxonomy" id="48144"/>
    <lineage>
        <taxon>Eukaryota</taxon>
        <taxon>Metazoa</taxon>
        <taxon>Ecdysozoa</taxon>
        <taxon>Arthropoda</taxon>
        <taxon>Crustacea</taxon>
        <taxon>Multicrustacea</taxon>
        <taxon>Malacostraca</taxon>
        <taxon>Eumalacostraca</taxon>
        <taxon>Eucarida</taxon>
        <taxon>Euphausiacea</taxon>
        <taxon>Euphausiidae</taxon>
        <taxon>Meganyctiphanes</taxon>
    </lineage>
</organism>
<feature type="non-terminal residue" evidence="2">
    <location>
        <position position="105"/>
    </location>
</feature>
<keyword evidence="3" id="KW-1185">Reference proteome</keyword>
<evidence type="ECO:0000256" key="1">
    <source>
        <dbReference type="SAM" id="MobiDB-lite"/>
    </source>
</evidence>
<evidence type="ECO:0000313" key="2">
    <source>
        <dbReference type="EMBL" id="CAL4124741.1"/>
    </source>
</evidence>
<dbReference type="Proteomes" id="UP001497623">
    <property type="component" value="Unassembled WGS sequence"/>
</dbReference>
<proteinExistence type="predicted"/>
<name>A0AAV2RFX1_MEGNR</name>
<feature type="region of interest" description="Disordered" evidence="1">
    <location>
        <begin position="85"/>
        <end position="105"/>
    </location>
</feature>
<dbReference type="EMBL" id="CAXKWB010022950">
    <property type="protein sequence ID" value="CAL4124741.1"/>
    <property type="molecule type" value="Genomic_DNA"/>
</dbReference>
<comment type="caution">
    <text evidence="2">The sequence shown here is derived from an EMBL/GenBank/DDBJ whole genome shotgun (WGS) entry which is preliminary data.</text>
</comment>
<protein>
    <submittedName>
        <fullName evidence="2">Uncharacterized protein</fullName>
    </submittedName>
</protein>
<reference evidence="2 3" key="1">
    <citation type="submission" date="2024-05" db="EMBL/GenBank/DDBJ databases">
        <authorList>
            <person name="Wallberg A."/>
        </authorList>
    </citation>
    <scope>NUCLEOTIDE SEQUENCE [LARGE SCALE GENOMIC DNA]</scope>
</reference>
<dbReference type="AlphaFoldDB" id="A0AAV2RFX1"/>
<evidence type="ECO:0000313" key="3">
    <source>
        <dbReference type="Proteomes" id="UP001497623"/>
    </source>
</evidence>